<accession>A0A6H5GD56</accession>
<sequence length="114" mass="12811">RGLGCQSVPRISGWVRRIVTSSRGHFRNRAGAHAKQSAVAAAYLDVEVGIPEQLSAGYPRLEHEPSPCYPSRPVIRTRPRNQKLPMEWEEEMTVLLGEQELQNSLKTPPDICHL</sequence>
<evidence type="ECO:0000313" key="1">
    <source>
        <dbReference type="EMBL" id="CAB0001414.1"/>
    </source>
</evidence>
<dbReference type="EMBL" id="CADCXU010010677">
    <property type="protein sequence ID" value="CAB0001414.1"/>
    <property type="molecule type" value="Genomic_DNA"/>
</dbReference>
<gene>
    <name evidence="1" type="ORF">NTEN_LOCUS7201</name>
</gene>
<dbReference type="AlphaFoldDB" id="A0A6H5GD56"/>
<protein>
    <submittedName>
        <fullName evidence="1">Uncharacterized protein</fullName>
    </submittedName>
</protein>
<reference evidence="1 2" key="1">
    <citation type="submission" date="2020-02" db="EMBL/GenBank/DDBJ databases">
        <authorList>
            <person name="Ferguson B K."/>
        </authorList>
    </citation>
    <scope>NUCLEOTIDE SEQUENCE [LARGE SCALE GENOMIC DNA]</scope>
</reference>
<organism evidence="1 2">
    <name type="scientific">Nesidiocoris tenuis</name>
    <dbReference type="NCBI Taxonomy" id="355587"/>
    <lineage>
        <taxon>Eukaryota</taxon>
        <taxon>Metazoa</taxon>
        <taxon>Ecdysozoa</taxon>
        <taxon>Arthropoda</taxon>
        <taxon>Hexapoda</taxon>
        <taxon>Insecta</taxon>
        <taxon>Pterygota</taxon>
        <taxon>Neoptera</taxon>
        <taxon>Paraneoptera</taxon>
        <taxon>Hemiptera</taxon>
        <taxon>Heteroptera</taxon>
        <taxon>Panheteroptera</taxon>
        <taxon>Cimicomorpha</taxon>
        <taxon>Miridae</taxon>
        <taxon>Dicyphina</taxon>
        <taxon>Nesidiocoris</taxon>
    </lineage>
</organism>
<feature type="non-terminal residue" evidence="1">
    <location>
        <position position="1"/>
    </location>
</feature>
<name>A0A6H5GD56_9HEMI</name>
<dbReference type="Proteomes" id="UP000479000">
    <property type="component" value="Unassembled WGS sequence"/>
</dbReference>
<keyword evidence="2" id="KW-1185">Reference proteome</keyword>
<evidence type="ECO:0000313" key="2">
    <source>
        <dbReference type="Proteomes" id="UP000479000"/>
    </source>
</evidence>
<proteinExistence type="predicted"/>